<dbReference type="GO" id="GO:0006310">
    <property type="term" value="P:DNA recombination"/>
    <property type="evidence" value="ECO:0007669"/>
    <property type="project" value="UniProtKB-KW"/>
</dbReference>
<feature type="domain" description="Tyr recombinase" evidence="4">
    <location>
        <begin position="221"/>
        <end position="396"/>
    </location>
</feature>
<gene>
    <name evidence="5" type="ORF">H9807_09220</name>
</gene>
<dbReference type="EMBL" id="DXAV01000076">
    <property type="protein sequence ID" value="HIZ92277.1"/>
    <property type="molecule type" value="Genomic_DNA"/>
</dbReference>
<proteinExistence type="inferred from homology"/>
<dbReference type="PROSITE" id="PS51898">
    <property type="entry name" value="TYR_RECOMBINASE"/>
    <property type="match status" value="1"/>
</dbReference>
<comment type="similarity">
    <text evidence="1">Belongs to the 'phage' integrase family.</text>
</comment>
<keyword evidence="3" id="KW-0233">DNA recombination</keyword>
<dbReference type="InterPro" id="IPR050090">
    <property type="entry name" value="Tyrosine_recombinase_XerCD"/>
</dbReference>
<dbReference type="InterPro" id="IPR002104">
    <property type="entry name" value="Integrase_catalytic"/>
</dbReference>
<dbReference type="GO" id="GO:0003677">
    <property type="term" value="F:DNA binding"/>
    <property type="evidence" value="ECO:0007669"/>
    <property type="project" value="UniProtKB-KW"/>
</dbReference>
<evidence type="ECO:0000256" key="2">
    <source>
        <dbReference type="ARBA" id="ARBA00023125"/>
    </source>
</evidence>
<dbReference type="InterPro" id="IPR010998">
    <property type="entry name" value="Integrase_recombinase_N"/>
</dbReference>
<protein>
    <submittedName>
        <fullName evidence="5">Site-specific integrase</fullName>
    </submittedName>
</protein>
<dbReference type="Gene3D" id="1.10.150.130">
    <property type="match status" value="1"/>
</dbReference>
<dbReference type="InterPro" id="IPR013762">
    <property type="entry name" value="Integrase-like_cat_sf"/>
</dbReference>
<name>A0A9D2GYC7_9BACE</name>
<evidence type="ECO:0000313" key="6">
    <source>
        <dbReference type="Proteomes" id="UP000824108"/>
    </source>
</evidence>
<dbReference type="Proteomes" id="UP000824108">
    <property type="component" value="Unassembled WGS sequence"/>
</dbReference>
<dbReference type="Pfam" id="PF17293">
    <property type="entry name" value="Arm-DNA-bind_5"/>
    <property type="match status" value="1"/>
</dbReference>
<dbReference type="InterPro" id="IPR035386">
    <property type="entry name" value="Arm-DNA-bind_5"/>
</dbReference>
<dbReference type="CDD" id="cd01185">
    <property type="entry name" value="INTN1_C_like"/>
    <property type="match status" value="1"/>
</dbReference>
<comment type="caution">
    <text evidence="5">The sequence shown here is derived from an EMBL/GenBank/DDBJ whole genome shotgun (WGS) entry which is preliminary data.</text>
</comment>
<keyword evidence="2" id="KW-0238">DNA-binding</keyword>
<dbReference type="SUPFAM" id="SSF56349">
    <property type="entry name" value="DNA breaking-rejoining enzymes"/>
    <property type="match status" value="1"/>
</dbReference>
<dbReference type="Pfam" id="PF00589">
    <property type="entry name" value="Phage_integrase"/>
    <property type="match status" value="1"/>
</dbReference>
<evidence type="ECO:0000259" key="4">
    <source>
        <dbReference type="PROSITE" id="PS51898"/>
    </source>
</evidence>
<dbReference type="PANTHER" id="PTHR30349:SF64">
    <property type="entry name" value="PROPHAGE INTEGRASE INTD-RELATED"/>
    <property type="match status" value="1"/>
</dbReference>
<dbReference type="GO" id="GO:0015074">
    <property type="term" value="P:DNA integration"/>
    <property type="evidence" value="ECO:0007669"/>
    <property type="project" value="InterPro"/>
</dbReference>
<dbReference type="PANTHER" id="PTHR30349">
    <property type="entry name" value="PHAGE INTEGRASE-RELATED"/>
    <property type="match status" value="1"/>
</dbReference>
<dbReference type="Gene3D" id="1.10.443.10">
    <property type="entry name" value="Intergrase catalytic core"/>
    <property type="match status" value="1"/>
</dbReference>
<evidence type="ECO:0000256" key="3">
    <source>
        <dbReference type="ARBA" id="ARBA00023172"/>
    </source>
</evidence>
<organism evidence="5 6">
    <name type="scientific">Candidatus Bacteroides merdavium</name>
    <dbReference type="NCBI Taxonomy" id="2838472"/>
    <lineage>
        <taxon>Bacteria</taxon>
        <taxon>Pseudomonadati</taxon>
        <taxon>Bacteroidota</taxon>
        <taxon>Bacteroidia</taxon>
        <taxon>Bacteroidales</taxon>
        <taxon>Bacteroidaceae</taxon>
        <taxon>Bacteroides</taxon>
    </lineage>
</organism>
<dbReference type="Pfam" id="PF13102">
    <property type="entry name" value="Phage_int_SAM_5"/>
    <property type="match status" value="1"/>
</dbReference>
<accession>A0A9D2GYC7</accession>
<dbReference type="InterPro" id="IPR025269">
    <property type="entry name" value="SAM-like_dom"/>
</dbReference>
<reference evidence="5" key="1">
    <citation type="journal article" date="2021" name="PeerJ">
        <title>Extensive microbial diversity within the chicken gut microbiome revealed by metagenomics and culture.</title>
        <authorList>
            <person name="Gilroy R."/>
            <person name="Ravi A."/>
            <person name="Getino M."/>
            <person name="Pursley I."/>
            <person name="Horton D.L."/>
            <person name="Alikhan N.F."/>
            <person name="Baker D."/>
            <person name="Gharbi K."/>
            <person name="Hall N."/>
            <person name="Watson M."/>
            <person name="Adriaenssens E.M."/>
            <person name="Foster-Nyarko E."/>
            <person name="Jarju S."/>
            <person name="Secka A."/>
            <person name="Antonio M."/>
            <person name="Oren A."/>
            <person name="Chaudhuri R.R."/>
            <person name="La Ragione R."/>
            <person name="Hildebrand F."/>
            <person name="Pallen M.J."/>
        </authorList>
    </citation>
    <scope>NUCLEOTIDE SEQUENCE</scope>
    <source>
        <strain evidence="5">CHK118-2852</strain>
    </source>
</reference>
<sequence>MKIEKFKVLLYLKRSVTDKSGKAPIMGRITVNRTMAQFSCKLSCAPELWNARESRLDGKSREAVETNARIDRLLMSINTAFDTLVSRRMDFDAAAVRDLFQGGMENRMTLLKLLDRHIEEIKSLIGTEYSSRTLPNYVYTRRRLAEFIAKRHKVADLAFCQLNEQFIREFQEYVVIENGLGIETVRHYLSVLKKVCRIAFKEGHADICHFEHYPLPRQKERTPRALSREDFERLRDLEIEEHRWSHNVTRDLFLFACYTGTSYIDAVSVTPDNLSKDDDGALWLKYQRGKNGKLSRVKLLPEAIELIDKYHSKSRKTMLPHIEHAALMWNLSSLRVMAGIKGPLTYHMGRHSFSTLITLENGVPIETVSKMLGHSDISTTQIYARVTPKKLFDDMDRYIEATKDMKLIL</sequence>
<dbReference type="InterPro" id="IPR011010">
    <property type="entry name" value="DNA_brk_join_enz"/>
</dbReference>
<reference evidence="5" key="2">
    <citation type="submission" date="2021-04" db="EMBL/GenBank/DDBJ databases">
        <authorList>
            <person name="Gilroy R."/>
        </authorList>
    </citation>
    <scope>NUCLEOTIDE SEQUENCE</scope>
    <source>
        <strain evidence="5">CHK118-2852</strain>
    </source>
</reference>
<evidence type="ECO:0000313" key="5">
    <source>
        <dbReference type="EMBL" id="HIZ92277.1"/>
    </source>
</evidence>
<dbReference type="AlphaFoldDB" id="A0A9D2GYC7"/>
<evidence type="ECO:0000256" key="1">
    <source>
        <dbReference type="ARBA" id="ARBA00008857"/>
    </source>
</evidence>